<dbReference type="KEGG" id="lto:RGQ30_12730"/>
<dbReference type="Proteomes" id="UP001329151">
    <property type="component" value="Chromosome"/>
</dbReference>
<evidence type="ECO:0000313" key="1">
    <source>
        <dbReference type="EMBL" id="BET25772.1"/>
    </source>
</evidence>
<dbReference type="AlphaFoldDB" id="A0AA86IYF8"/>
<dbReference type="EMBL" id="AP028947">
    <property type="protein sequence ID" value="BET25772.1"/>
    <property type="molecule type" value="Genomic_DNA"/>
</dbReference>
<proteinExistence type="predicted"/>
<gene>
    <name evidence="1" type="ORF">RGQ30_12730</name>
</gene>
<accession>A0AA86IYF8</accession>
<evidence type="ECO:0000313" key="2">
    <source>
        <dbReference type="Proteomes" id="UP001329151"/>
    </source>
</evidence>
<organism evidence="1 2">
    <name type="scientific">Limnobacter thiooxidans</name>
    <dbReference type="NCBI Taxonomy" id="131080"/>
    <lineage>
        <taxon>Bacteria</taxon>
        <taxon>Pseudomonadati</taxon>
        <taxon>Pseudomonadota</taxon>
        <taxon>Betaproteobacteria</taxon>
        <taxon>Burkholderiales</taxon>
        <taxon>Burkholderiaceae</taxon>
        <taxon>Limnobacter</taxon>
    </lineage>
</organism>
<reference evidence="1 2" key="1">
    <citation type="submission" date="2023-10" db="EMBL/GenBank/DDBJ databases">
        <title>Complete Genome Sequence of Limnobacter thiooxidans CS-K2T, Isolated from freshwater lake sediments in Bavaria, Germany.</title>
        <authorList>
            <person name="Naruki M."/>
            <person name="Watanabe A."/>
            <person name="Warashina T."/>
            <person name="Morita T."/>
            <person name="Arakawa K."/>
        </authorList>
    </citation>
    <scope>NUCLEOTIDE SEQUENCE [LARGE SCALE GENOMIC DNA]</scope>
    <source>
        <strain evidence="1 2">CS-K2</strain>
    </source>
</reference>
<protein>
    <submittedName>
        <fullName evidence="1">Uncharacterized protein</fullName>
    </submittedName>
</protein>
<sequence length="55" mass="6063">MRFQQALEYEKAPSESIGAFFMSQLEVSQKSICNNQTNQAAKAVGSRLRQANPAS</sequence>
<keyword evidence="2" id="KW-1185">Reference proteome</keyword>
<name>A0AA86IYF8_9BURK</name>